<reference evidence="1" key="2">
    <citation type="submission" date="2021-04" db="EMBL/GenBank/DDBJ databases">
        <authorList>
            <person name="Gilroy R."/>
        </authorList>
    </citation>
    <scope>NUCLEOTIDE SEQUENCE</scope>
    <source>
        <strain evidence="1">ChiHjej12B11-24981</strain>
    </source>
</reference>
<sequence length="141" mass="16111">MWILIIALLALAVFAAVAGMVRNKKLQQQVERGEMEAVPEVNPVDMECCGQHEVCEKESLLAAVSKKIEYYDDEELDRYIGTPPDAYTAEQEDEFRDVFYTMREEDVAGWVRSLQLRGIALPDTLKDEVFLIIGERRNGKQ</sequence>
<gene>
    <name evidence="1" type="ORF">H9819_01540</name>
</gene>
<dbReference type="EMBL" id="DXCK01000027">
    <property type="protein sequence ID" value="HIZ00924.1"/>
    <property type="molecule type" value="Genomic_DNA"/>
</dbReference>
<dbReference type="AlphaFoldDB" id="A0A9D2CWV0"/>
<accession>A0A9D2CWV0</accession>
<evidence type="ECO:0000313" key="1">
    <source>
        <dbReference type="EMBL" id="HIZ00924.1"/>
    </source>
</evidence>
<protein>
    <submittedName>
        <fullName evidence="1">Phospholipase</fullName>
    </submittedName>
</protein>
<name>A0A9D2CWV0_9BACE</name>
<organism evidence="1 2">
    <name type="scientific">Candidatus Bacteroides merdipullorum</name>
    <dbReference type="NCBI Taxonomy" id="2838474"/>
    <lineage>
        <taxon>Bacteria</taxon>
        <taxon>Pseudomonadati</taxon>
        <taxon>Bacteroidota</taxon>
        <taxon>Bacteroidia</taxon>
        <taxon>Bacteroidales</taxon>
        <taxon>Bacteroidaceae</taxon>
        <taxon>Bacteroides</taxon>
    </lineage>
</organism>
<dbReference type="Proteomes" id="UP000824023">
    <property type="component" value="Unassembled WGS sequence"/>
</dbReference>
<proteinExistence type="predicted"/>
<comment type="caution">
    <text evidence="1">The sequence shown here is derived from an EMBL/GenBank/DDBJ whole genome shotgun (WGS) entry which is preliminary data.</text>
</comment>
<evidence type="ECO:0000313" key="2">
    <source>
        <dbReference type="Proteomes" id="UP000824023"/>
    </source>
</evidence>
<reference evidence="1" key="1">
    <citation type="journal article" date="2021" name="PeerJ">
        <title>Extensive microbial diversity within the chicken gut microbiome revealed by metagenomics and culture.</title>
        <authorList>
            <person name="Gilroy R."/>
            <person name="Ravi A."/>
            <person name="Getino M."/>
            <person name="Pursley I."/>
            <person name="Horton D.L."/>
            <person name="Alikhan N.F."/>
            <person name="Baker D."/>
            <person name="Gharbi K."/>
            <person name="Hall N."/>
            <person name="Watson M."/>
            <person name="Adriaenssens E.M."/>
            <person name="Foster-Nyarko E."/>
            <person name="Jarju S."/>
            <person name="Secka A."/>
            <person name="Antonio M."/>
            <person name="Oren A."/>
            <person name="Chaudhuri R.R."/>
            <person name="La Ragione R."/>
            <person name="Hildebrand F."/>
            <person name="Pallen M.J."/>
        </authorList>
    </citation>
    <scope>NUCLEOTIDE SEQUENCE</scope>
    <source>
        <strain evidence="1">ChiHjej12B11-24981</strain>
    </source>
</reference>